<dbReference type="InterPro" id="IPR028108">
    <property type="entry name" value="DUF4505"/>
</dbReference>
<dbReference type="PANTHER" id="PTHR31449">
    <property type="entry name" value="UPF0598 PROTEIN C8ORF82"/>
    <property type="match status" value="1"/>
</dbReference>
<dbReference type="PANTHER" id="PTHR31449:SF3">
    <property type="entry name" value="UPF0598 PROTEIN C8ORF82"/>
    <property type="match status" value="1"/>
</dbReference>
<dbReference type="AlphaFoldDB" id="A0A915BQ45"/>
<reference evidence="3" key="1">
    <citation type="submission" date="2022-11" db="UniProtKB">
        <authorList>
            <consortium name="WormBaseParasite"/>
        </authorList>
    </citation>
    <scope>IDENTIFICATION</scope>
</reference>
<evidence type="ECO:0000313" key="3">
    <source>
        <dbReference type="WBParaSite" id="PgR052_g024_t01"/>
    </source>
</evidence>
<dbReference type="WBParaSite" id="PgR052_g024_t01">
    <property type="protein sequence ID" value="PgR052_g024_t01"/>
    <property type="gene ID" value="PgR052_g024"/>
</dbReference>
<protein>
    <submittedName>
        <fullName evidence="3">Phospholipid scramblase</fullName>
    </submittedName>
</protein>
<name>A0A915BQ45_PARUN</name>
<organism evidence="2 3">
    <name type="scientific">Parascaris univalens</name>
    <name type="common">Nematode worm</name>
    <dbReference type="NCBI Taxonomy" id="6257"/>
    <lineage>
        <taxon>Eukaryota</taxon>
        <taxon>Metazoa</taxon>
        <taxon>Ecdysozoa</taxon>
        <taxon>Nematoda</taxon>
        <taxon>Chromadorea</taxon>
        <taxon>Rhabditida</taxon>
        <taxon>Spirurina</taxon>
        <taxon>Ascaridomorpha</taxon>
        <taxon>Ascaridoidea</taxon>
        <taxon>Ascarididae</taxon>
        <taxon>Parascaris</taxon>
    </lineage>
</organism>
<evidence type="ECO:0000256" key="1">
    <source>
        <dbReference type="ARBA" id="ARBA00006322"/>
    </source>
</evidence>
<keyword evidence="2" id="KW-1185">Reference proteome</keyword>
<dbReference type="Pfam" id="PF14956">
    <property type="entry name" value="DUF4505"/>
    <property type="match status" value="1"/>
</dbReference>
<proteinExistence type="inferred from homology"/>
<comment type="similarity">
    <text evidence="1">Belongs to the UPF0598 family.</text>
</comment>
<dbReference type="Proteomes" id="UP000887569">
    <property type="component" value="Unplaced"/>
</dbReference>
<evidence type="ECO:0000313" key="2">
    <source>
        <dbReference type="Proteomes" id="UP000887569"/>
    </source>
</evidence>
<sequence>MRCDALRIAKRPLLTSAGATQSRCLSYKQGQMVGNVREYFYYVDHQGQLFLDDARIKNFTSCFKEERFLKFYFSRLTVNKTGRYADEFPYVSPCGVELNFLRCDDRPFVFTALDINEEFWLVGNCSKKVPFEAASLCMFPNGRLYHPCPLDVYGLVKSKLADQLYPNFIFDSGGFPTHFLWKGEMIKLSNSLLKYAG</sequence>
<accession>A0A915BQ45</accession>